<reference evidence="2 3" key="2">
    <citation type="journal article" date="2023" name="ChemBioChem">
        <title>Acyltransferase Domain Exchange between Two Independent Type I Polyketide Synthases in the Same Producer Strain of Macrolide Antibiotics.</title>
        <authorList>
            <person name="Kudo F."/>
            <person name="Kishikawa K."/>
            <person name="Tsuboi K."/>
            <person name="Kido T."/>
            <person name="Usui T."/>
            <person name="Hashimoto J."/>
            <person name="Shin-Ya K."/>
            <person name="Miyanaga A."/>
            <person name="Eguchi T."/>
        </authorList>
    </citation>
    <scope>NUCLEOTIDE SEQUENCE [LARGE SCALE GENOMIC DNA]</scope>
    <source>
        <strain evidence="2 3">A-8890</strain>
    </source>
</reference>
<evidence type="ECO:0000256" key="1">
    <source>
        <dbReference type="SAM" id="Phobius"/>
    </source>
</evidence>
<evidence type="ECO:0000313" key="2">
    <source>
        <dbReference type="EMBL" id="BBC35867.1"/>
    </source>
</evidence>
<sequence length="95" mass="10232">MNSRADSPYSNVARLFDFMAFVGILSIVLALAYLGVGAAFIASIAALVGVCGRIWVAISRPSGTFRADKAHVTWAPGKWQGRMETERRTDGGAER</sequence>
<keyword evidence="1" id="KW-0472">Membrane</keyword>
<feature type="transmembrane region" description="Helical" evidence="1">
    <location>
        <begin position="12"/>
        <end position="32"/>
    </location>
</feature>
<reference evidence="2 3" key="1">
    <citation type="journal article" date="2010" name="ChemBioChem">
        <title>Cloning and characterization of the biosynthetic gene cluster of 16-membered macrolide antibiotic FD-891: involvement of a dual functional cytochrome P450 monooxygenase catalyzing epoxidation and hydroxylation.</title>
        <authorList>
            <person name="Kudo F."/>
            <person name="Motegi A."/>
            <person name="Mizoue K."/>
            <person name="Eguchi T."/>
        </authorList>
    </citation>
    <scope>NUCLEOTIDE SEQUENCE [LARGE SCALE GENOMIC DNA]</scope>
    <source>
        <strain evidence="2 3">A-8890</strain>
    </source>
</reference>
<evidence type="ECO:0000313" key="3">
    <source>
        <dbReference type="Proteomes" id="UP001321542"/>
    </source>
</evidence>
<proteinExistence type="predicted"/>
<name>A0ABN5VVD5_9ACTN</name>
<keyword evidence="1" id="KW-1133">Transmembrane helix</keyword>
<protein>
    <submittedName>
        <fullName evidence="2">Uncharacterized protein</fullName>
    </submittedName>
</protein>
<accession>A0ABN5VVD5</accession>
<dbReference type="Proteomes" id="UP001321542">
    <property type="component" value="Chromosome"/>
</dbReference>
<dbReference type="EMBL" id="AP018448">
    <property type="protein sequence ID" value="BBC35867.1"/>
    <property type="molecule type" value="Genomic_DNA"/>
</dbReference>
<feature type="transmembrane region" description="Helical" evidence="1">
    <location>
        <begin position="38"/>
        <end position="56"/>
    </location>
</feature>
<gene>
    <name evidence="2" type="ORF">SGFS_071610</name>
</gene>
<organism evidence="2 3">
    <name type="scientific">Streptomyces graminofaciens</name>
    <dbReference type="NCBI Taxonomy" id="68212"/>
    <lineage>
        <taxon>Bacteria</taxon>
        <taxon>Bacillati</taxon>
        <taxon>Actinomycetota</taxon>
        <taxon>Actinomycetes</taxon>
        <taxon>Kitasatosporales</taxon>
        <taxon>Streptomycetaceae</taxon>
        <taxon>Streptomyces</taxon>
    </lineage>
</organism>
<keyword evidence="3" id="KW-1185">Reference proteome</keyword>
<keyword evidence="1" id="KW-0812">Transmembrane</keyword>